<protein>
    <submittedName>
        <fullName evidence="1">Uncharacterized protein</fullName>
    </submittedName>
</protein>
<proteinExistence type="predicted"/>
<gene>
    <name evidence="1" type="ORF">TSYNT_7179</name>
</gene>
<dbReference type="STRING" id="224999.GCA_001485475_01176"/>
<evidence type="ECO:0000313" key="1">
    <source>
        <dbReference type="EMBL" id="GAQ25161.1"/>
    </source>
</evidence>
<dbReference type="EMBL" id="DF977001">
    <property type="protein sequence ID" value="GAQ25161.1"/>
    <property type="molecule type" value="Genomic_DNA"/>
</dbReference>
<sequence length="33" mass="4112">MLFRYLFEDKVVKEKIAKAKKDINKMLKEFYED</sequence>
<name>A0A0U9HEB4_9FIRM</name>
<dbReference type="AlphaFoldDB" id="A0A0U9HEB4"/>
<organism evidence="1">
    <name type="scientific">Tepidanaerobacter syntrophicus</name>
    <dbReference type="NCBI Taxonomy" id="224999"/>
    <lineage>
        <taxon>Bacteria</taxon>
        <taxon>Bacillati</taxon>
        <taxon>Bacillota</taxon>
        <taxon>Clostridia</taxon>
        <taxon>Thermosediminibacterales</taxon>
        <taxon>Tepidanaerobacteraceae</taxon>
        <taxon>Tepidanaerobacter</taxon>
    </lineage>
</organism>
<evidence type="ECO:0000313" key="2">
    <source>
        <dbReference type="Proteomes" id="UP000062160"/>
    </source>
</evidence>
<dbReference type="Proteomes" id="UP000062160">
    <property type="component" value="Unassembled WGS sequence"/>
</dbReference>
<keyword evidence="2" id="KW-1185">Reference proteome</keyword>
<reference evidence="1" key="1">
    <citation type="journal article" date="2016" name="Genome Announc.">
        <title>Draft Genome Sequence of the Syntrophic Lactate-Degrading Bacterium Tepidanaerobacter syntrophicus JLT.</title>
        <authorList>
            <person name="Matsuura N."/>
            <person name="Ohashi A."/>
            <person name="Tourlousse D.M."/>
            <person name="Sekiguchi Y."/>
        </authorList>
    </citation>
    <scope>NUCLEOTIDE SEQUENCE [LARGE SCALE GENOMIC DNA]</scope>
    <source>
        <strain evidence="1">JL</strain>
    </source>
</reference>
<accession>A0A0U9HEB4</accession>